<evidence type="ECO:0000256" key="1">
    <source>
        <dbReference type="ARBA" id="ARBA00023002"/>
    </source>
</evidence>
<comment type="caution">
    <text evidence="4">The sequence shown here is derived from an EMBL/GenBank/DDBJ whole genome shotgun (WGS) entry which is preliminary data.</text>
</comment>
<evidence type="ECO:0000259" key="2">
    <source>
        <dbReference type="Pfam" id="PF03446"/>
    </source>
</evidence>
<gene>
    <name evidence="4" type="ORF">OL497_04655</name>
</gene>
<dbReference type="PANTHER" id="PTHR43580">
    <property type="entry name" value="OXIDOREDUCTASE GLYR1-RELATED"/>
    <property type="match status" value="1"/>
</dbReference>
<dbReference type="InterPro" id="IPR048666">
    <property type="entry name" value="RedAm-like_C"/>
</dbReference>
<feature type="domain" description="NADPH-dependent reductive aminase-like C-terminal" evidence="3">
    <location>
        <begin position="166"/>
        <end position="294"/>
    </location>
</feature>
<dbReference type="Pfam" id="PF21761">
    <property type="entry name" value="RedAm-like_C"/>
    <property type="match status" value="1"/>
</dbReference>
<organism evidence="4 5">
    <name type="scientific">Chitinophaga nivalis</name>
    <dbReference type="NCBI Taxonomy" id="2991709"/>
    <lineage>
        <taxon>Bacteria</taxon>
        <taxon>Pseudomonadati</taxon>
        <taxon>Bacteroidota</taxon>
        <taxon>Chitinophagia</taxon>
        <taxon>Chitinophagales</taxon>
        <taxon>Chitinophagaceae</taxon>
        <taxon>Chitinophaga</taxon>
    </lineage>
</organism>
<reference evidence="4 5" key="1">
    <citation type="submission" date="2022-10" db="EMBL/GenBank/DDBJ databases">
        <title>Chitinophaga nivalis PC15 sp. nov., isolated from Pyeongchang county, South Korea.</title>
        <authorList>
            <person name="Trinh H.N."/>
        </authorList>
    </citation>
    <scope>NUCLEOTIDE SEQUENCE [LARGE SCALE GENOMIC DNA]</scope>
    <source>
        <strain evidence="4 5">PC14</strain>
    </source>
</reference>
<keyword evidence="5" id="KW-1185">Reference proteome</keyword>
<keyword evidence="1" id="KW-0560">Oxidoreductase</keyword>
<dbReference type="InterPro" id="IPR051265">
    <property type="entry name" value="HIBADH-related_NP60_sf"/>
</dbReference>
<dbReference type="PANTHER" id="PTHR43580:SF2">
    <property type="entry name" value="CYTOKINE-LIKE NUCLEAR FACTOR N-PAC"/>
    <property type="match status" value="1"/>
</dbReference>
<dbReference type="InterPro" id="IPR006115">
    <property type="entry name" value="6PGDH_NADP-bd"/>
</dbReference>
<protein>
    <submittedName>
        <fullName evidence="4">NAD(P)-binding domain-containing protein</fullName>
    </submittedName>
</protein>
<name>A0ABT3IGT1_9BACT</name>
<dbReference type="PIRSF" id="PIRSF000103">
    <property type="entry name" value="HIBADH"/>
    <property type="match status" value="1"/>
</dbReference>
<evidence type="ECO:0000313" key="4">
    <source>
        <dbReference type="EMBL" id="MCW3483169.1"/>
    </source>
</evidence>
<evidence type="ECO:0000313" key="5">
    <source>
        <dbReference type="Proteomes" id="UP001207742"/>
    </source>
</evidence>
<dbReference type="RefSeq" id="WP_264728221.1">
    <property type="nucleotide sequence ID" value="NZ_JAPDNR010000001.1"/>
</dbReference>
<feature type="domain" description="6-phosphogluconate dehydrogenase NADP-binding" evidence="2">
    <location>
        <begin position="11"/>
        <end position="159"/>
    </location>
</feature>
<dbReference type="Pfam" id="PF03446">
    <property type="entry name" value="NAD_binding_2"/>
    <property type="match status" value="1"/>
</dbReference>
<dbReference type="InterPro" id="IPR015815">
    <property type="entry name" value="HIBADH-related"/>
</dbReference>
<sequence>MTANHKNTTGVTVIGLGPMGQAITRSLLQKGISVTVWNRTASKADDLVAAGALRAATVADALQANELVLLSLTHYQAMYDILQPAAQALAGKVLVNLSSDTPEKAREAAVWAAANGAQFLAGGIMVTPQQVGHPGSFAFFSGPQELFEAHQPILSIIGDTDYRGSDPGLAPLYYQALLDIMFTSVAGIMHGMALIKSANIPAATFAPYVDNFLVFLRQLVSDLQMAQEADKGSYDGSHNNMLMMTAGIHHITDASADAGVNTSLPAAVKDIFDRTVAKGHGKDGLASIFEVLRQKD</sequence>
<accession>A0ABT3IGT1</accession>
<dbReference type="Gene3D" id="1.10.1040.10">
    <property type="entry name" value="N-(1-d-carboxylethyl)-l-norvaline Dehydrogenase, domain 2"/>
    <property type="match status" value="1"/>
</dbReference>
<dbReference type="Gene3D" id="3.40.50.720">
    <property type="entry name" value="NAD(P)-binding Rossmann-like Domain"/>
    <property type="match status" value="1"/>
</dbReference>
<dbReference type="InterPro" id="IPR036291">
    <property type="entry name" value="NAD(P)-bd_dom_sf"/>
</dbReference>
<dbReference type="EMBL" id="JAPDNS010000001">
    <property type="protein sequence ID" value="MCW3483169.1"/>
    <property type="molecule type" value="Genomic_DNA"/>
</dbReference>
<proteinExistence type="predicted"/>
<dbReference type="Proteomes" id="UP001207742">
    <property type="component" value="Unassembled WGS sequence"/>
</dbReference>
<evidence type="ECO:0000259" key="3">
    <source>
        <dbReference type="Pfam" id="PF21761"/>
    </source>
</evidence>
<dbReference type="SUPFAM" id="SSF51735">
    <property type="entry name" value="NAD(P)-binding Rossmann-fold domains"/>
    <property type="match status" value="1"/>
</dbReference>
<dbReference type="InterPro" id="IPR013328">
    <property type="entry name" value="6PGD_dom2"/>
</dbReference>